<proteinExistence type="predicted"/>
<organism evidence="1 2">
    <name type="scientific">Acrobeloides nanus</name>
    <dbReference type="NCBI Taxonomy" id="290746"/>
    <lineage>
        <taxon>Eukaryota</taxon>
        <taxon>Metazoa</taxon>
        <taxon>Ecdysozoa</taxon>
        <taxon>Nematoda</taxon>
        <taxon>Chromadorea</taxon>
        <taxon>Rhabditida</taxon>
        <taxon>Tylenchina</taxon>
        <taxon>Cephalobomorpha</taxon>
        <taxon>Cephaloboidea</taxon>
        <taxon>Cephalobidae</taxon>
        <taxon>Acrobeloides</taxon>
    </lineage>
</organism>
<accession>A0A914ECB2</accession>
<dbReference type="WBParaSite" id="ACRNAN_scaffold7024.g14646.t1">
    <property type="protein sequence ID" value="ACRNAN_scaffold7024.g14646.t1"/>
    <property type="gene ID" value="ACRNAN_scaffold7024.g14646"/>
</dbReference>
<dbReference type="AlphaFoldDB" id="A0A914ECB2"/>
<protein>
    <submittedName>
        <fullName evidence="2">Uncharacterized protein</fullName>
    </submittedName>
</protein>
<evidence type="ECO:0000313" key="1">
    <source>
        <dbReference type="Proteomes" id="UP000887540"/>
    </source>
</evidence>
<dbReference type="Proteomes" id="UP000887540">
    <property type="component" value="Unplaced"/>
</dbReference>
<reference evidence="2" key="1">
    <citation type="submission" date="2022-11" db="UniProtKB">
        <authorList>
            <consortium name="WormBaseParasite"/>
        </authorList>
    </citation>
    <scope>IDENTIFICATION</scope>
</reference>
<name>A0A914ECB2_9BILA</name>
<keyword evidence="1" id="KW-1185">Reference proteome</keyword>
<evidence type="ECO:0000313" key="2">
    <source>
        <dbReference type="WBParaSite" id="ACRNAN_scaffold7024.g14646.t1"/>
    </source>
</evidence>
<sequence length="134" mass="15403">MVYMAGCRNELLPTAFGNVETWFILEDNGTLSGVTLILNRNYILGIRVGASIIFYNEHRQKVFQSDWRYYGVNGFFTNAKRIVHFEDRIPLDVLKSIRSFEILSKNVSDIGFFKSLLSCLGNKVEDENLNDNLI</sequence>